<proteinExistence type="predicted"/>
<keyword evidence="3" id="KW-1185">Reference proteome</keyword>
<evidence type="ECO:0000313" key="2">
    <source>
        <dbReference type="EMBL" id="QJD84539.1"/>
    </source>
</evidence>
<evidence type="ECO:0000313" key="3">
    <source>
        <dbReference type="Proteomes" id="UP000502248"/>
    </source>
</evidence>
<keyword evidence="1" id="KW-0732">Signal</keyword>
<feature type="signal peptide" evidence="1">
    <location>
        <begin position="1"/>
        <end position="23"/>
    </location>
</feature>
<dbReference type="RefSeq" id="WP_169280820.1">
    <property type="nucleotide sequence ID" value="NZ_CP051680.1"/>
</dbReference>
<gene>
    <name evidence="2" type="ORF">HH215_16045</name>
</gene>
<organism evidence="2 3">
    <name type="scientific">Cohnella herbarum</name>
    <dbReference type="NCBI Taxonomy" id="2728023"/>
    <lineage>
        <taxon>Bacteria</taxon>
        <taxon>Bacillati</taxon>
        <taxon>Bacillota</taxon>
        <taxon>Bacilli</taxon>
        <taxon>Bacillales</taxon>
        <taxon>Paenibacillaceae</taxon>
        <taxon>Cohnella</taxon>
    </lineage>
</organism>
<dbReference type="KEGG" id="cheb:HH215_16045"/>
<dbReference type="AlphaFoldDB" id="A0A7Z2VKH2"/>
<sequence length="332" mass="36030">MKKVVSVLLMLVMVLGSGSSVFAATSTAPSKAQLAVISKYLTAVETGDMALIKKILHPSIKVTATSVETFNGIRSFIKENDGYFKHFNLNITKYGNVSKTLGQGFKLKGYLLAATSEGFAVNDYTVYVYLLNSKGAVKFVTEKQGNSTVIEDVDSLSDKVQTKLSTLLTDKYGEDYFDNLAAADDSGIDLEEEGSDIDVEGSSGNAGDYLTTEDLLDSGMLTYEELKYSNGKFTNKKQFFSQIVISDSNATQVTFKFTNTGTSDLNVTAEGSGEDEVRVNAGATKTITFESDPEDSHLFIIRFDKLYDTTKSSDGDIGFTLSDLKVYPGDEA</sequence>
<reference evidence="2 3" key="1">
    <citation type="submission" date="2020-04" db="EMBL/GenBank/DDBJ databases">
        <title>Genome sequencing of novel species.</title>
        <authorList>
            <person name="Heo J."/>
            <person name="Kim S.-J."/>
            <person name="Kim J.-S."/>
            <person name="Hong S.-B."/>
            <person name="Kwon S.-W."/>
        </authorList>
    </citation>
    <scope>NUCLEOTIDE SEQUENCE [LARGE SCALE GENOMIC DNA]</scope>
    <source>
        <strain evidence="2 3">MFER-1</strain>
    </source>
</reference>
<evidence type="ECO:0000256" key="1">
    <source>
        <dbReference type="SAM" id="SignalP"/>
    </source>
</evidence>
<dbReference type="Proteomes" id="UP000502248">
    <property type="component" value="Chromosome"/>
</dbReference>
<dbReference type="EMBL" id="CP051680">
    <property type="protein sequence ID" value="QJD84539.1"/>
    <property type="molecule type" value="Genomic_DNA"/>
</dbReference>
<feature type="chain" id="PRO_5031392685" evidence="1">
    <location>
        <begin position="24"/>
        <end position="332"/>
    </location>
</feature>
<protein>
    <submittedName>
        <fullName evidence="2">Uncharacterized protein</fullName>
    </submittedName>
</protein>
<accession>A0A7Z2VKH2</accession>
<name>A0A7Z2VKH2_9BACL</name>